<feature type="compositionally biased region" description="Basic and acidic residues" evidence="1">
    <location>
        <begin position="152"/>
        <end position="161"/>
    </location>
</feature>
<dbReference type="EMBL" id="JAWJWE010000043">
    <property type="protein sequence ID" value="KAK6617871.1"/>
    <property type="molecule type" value="Genomic_DNA"/>
</dbReference>
<accession>A0AAN8PBL5</accession>
<dbReference type="Proteomes" id="UP001372834">
    <property type="component" value="Unassembled WGS sequence"/>
</dbReference>
<protein>
    <submittedName>
        <fullName evidence="2">Uncharacterized protein</fullName>
    </submittedName>
</protein>
<gene>
    <name evidence="2" type="ORF">RUM43_014100</name>
</gene>
<feature type="region of interest" description="Disordered" evidence="1">
    <location>
        <begin position="152"/>
        <end position="194"/>
    </location>
</feature>
<comment type="caution">
    <text evidence="2">The sequence shown here is derived from an EMBL/GenBank/DDBJ whole genome shotgun (WGS) entry which is preliminary data.</text>
</comment>
<sequence>MFSTFPLWDTRNFSETTQGELKGWAPIRIAEPAPVVQRCGEPGRTVKMSGKARRPAEHRIKLPLCEYCRERSEESQRSLQCKTGTVERSIEVCLVTETPRNALRQVKIRLGGKEILSYGKRIYSSSNVTLTDYCPVHHPSILGLVHKKEDQTEERRGRYQEEESTSSAAMRRARVQEYETSLDGSPFPEEPSRPSLVISRLQPLLDGSRTIHCTMRRTALLRC</sequence>
<dbReference type="AlphaFoldDB" id="A0AAN8PBL5"/>
<evidence type="ECO:0000256" key="1">
    <source>
        <dbReference type="SAM" id="MobiDB-lite"/>
    </source>
</evidence>
<organism evidence="2 3">
    <name type="scientific">Polyplax serrata</name>
    <name type="common">Common mouse louse</name>
    <dbReference type="NCBI Taxonomy" id="468196"/>
    <lineage>
        <taxon>Eukaryota</taxon>
        <taxon>Metazoa</taxon>
        <taxon>Ecdysozoa</taxon>
        <taxon>Arthropoda</taxon>
        <taxon>Hexapoda</taxon>
        <taxon>Insecta</taxon>
        <taxon>Pterygota</taxon>
        <taxon>Neoptera</taxon>
        <taxon>Paraneoptera</taxon>
        <taxon>Psocodea</taxon>
        <taxon>Troctomorpha</taxon>
        <taxon>Phthiraptera</taxon>
        <taxon>Anoplura</taxon>
        <taxon>Polyplacidae</taxon>
        <taxon>Polyplax</taxon>
    </lineage>
</organism>
<proteinExistence type="predicted"/>
<reference evidence="2 3" key="1">
    <citation type="submission" date="2023-10" db="EMBL/GenBank/DDBJ databases">
        <title>Genomes of two closely related lineages of the louse Polyplax serrata with different host specificities.</title>
        <authorList>
            <person name="Martinu J."/>
            <person name="Tarabai H."/>
            <person name="Stefka J."/>
            <person name="Hypsa V."/>
        </authorList>
    </citation>
    <scope>NUCLEOTIDE SEQUENCE [LARGE SCALE GENOMIC DNA]</scope>
    <source>
        <strain evidence="2">HR10_N</strain>
    </source>
</reference>
<evidence type="ECO:0000313" key="2">
    <source>
        <dbReference type="EMBL" id="KAK6617871.1"/>
    </source>
</evidence>
<name>A0AAN8PBL5_POLSC</name>
<evidence type="ECO:0000313" key="3">
    <source>
        <dbReference type="Proteomes" id="UP001372834"/>
    </source>
</evidence>